<evidence type="ECO:0000256" key="1">
    <source>
        <dbReference type="ARBA" id="ARBA00004141"/>
    </source>
</evidence>
<dbReference type="InterPro" id="IPR017871">
    <property type="entry name" value="ABC_transporter-like_CS"/>
</dbReference>
<reference evidence="11 12" key="1">
    <citation type="submission" date="2013-03" db="EMBL/GenBank/DDBJ databases">
        <title>The Genome Sequence of Phialophora europaea CBS 101466.</title>
        <authorList>
            <consortium name="The Broad Institute Genomics Platform"/>
            <person name="Cuomo C."/>
            <person name="de Hoog S."/>
            <person name="Gorbushina A."/>
            <person name="Walker B."/>
            <person name="Young S.K."/>
            <person name="Zeng Q."/>
            <person name="Gargeya S."/>
            <person name="Fitzgerald M."/>
            <person name="Haas B."/>
            <person name="Abouelleil A."/>
            <person name="Allen A.W."/>
            <person name="Alvarado L."/>
            <person name="Arachchi H.M."/>
            <person name="Berlin A.M."/>
            <person name="Chapman S.B."/>
            <person name="Gainer-Dewar J."/>
            <person name="Goldberg J."/>
            <person name="Griggs A."/>
            <person name="Gujja S."/>
            <person name="Hansen M."/>
            <person name="Howarth C."/>
            <person name="Imamovic A."/>
            <person name="Ireland A."/>
            <person name="Larimer J."/>
            <person name="McCowan C."/>
            <person name="Murphy C."/>
            <person name="Pearson M."/>
            <person name="Poon T.W."/>
            <person name="Priest M."/>
            <person name="Roberts A."/>
            <person name="Saif S."/>
            <person name="Shea T."/>
            <person name="Sisk P."/>
            <person name="Sykes S."/>
            <person name="Wortman J."/>
            <person name="Nusbaum C."/>
            <person name="Birren B."/>
        </authorList>
    </citation>
    <scope>NUCLEOTIDE SEQUENCE [LARGE SCALE GENOMIC DNA]</scope>
    <source>
        <strain evidence="11 12">CBS 101466</strain>
    </source>
</reference>
<dbReference type="STRING" id="1220924.W2SD90"/>
<evidence type="ECO:0000259" key="10">
    <source>
        <dbReference type="PROSITE" id="PS50893"/>
    </source>
</evidence>
<dbReference type="eggNOG" id="KOG0061">
    <property type="taxonomic scope" value="Eukaryota"/>
</dbReference>
<dbReference type="EMBL" id="KB822711">
    <property type="protein sequence ID" value="ETN46590.1"/>
    <property type="molecule type" value="Genomic_DNA"/>
</dbReference>
<keyword evidence="6" id="KW-0067">ATP-binding</keyword>
<dbReference type="GO" id="GO:0140359">
    <property type="term" value="F:ABC-type transporter activity"/>
    <property type="evidence" value="ECO:0007669"/>
    <property type="project" value="InterPro"/>
</dbReference>
<accession>W2SD90</accession>
<comment type="subcellular location">
    <subcellularLocation>
        <location evidence="1">Membrane</location>
        <topology evidence="1">Multi-pass membrane protein</topology>
    </subcellularLocation>
</comment>
<dbReference type="GO" id="GO:0005524">
    <property type="term" value="F:ATP binding"/>
    <property type="evidence" value="ECO:0007669"/>
    <property type="project" value="UniProtKB-KW"/>
</dbReference>
<keyword evidence="3" id="KW-0813">Transport</keyword>
<dbReference type="OrthoDB" id="66620at2759"/>
<feature type="transmembrane region" description="Helical" evidence="9">
    <location>
        <begin position="372"/>
        <end position="394"/>
    </location>
</feature>
<dbReference type="PROSITE" id="PS00211">
    <property type="entry name" value="ABC_TRANSPORTER_1"/>
    <property type="match status" value="1"/>
</dbReference>
<dbReference type="Pfam" id="PF00005">
    <property type="entry name" value="ABC_tran"/>
    <property type="match status" value="1"/>
</dbReference>
<dbReference type="RefSeq" id="XP_008711302.1">
    <property type="nucleotide sequence ID" value="XM_008713080.1"/>
</dbReference>
<dbReference type="AlphaFoldDB" id="W2SD90"/>
<dbReference type="InterPro" id="IPR027417">
    <property type="entry name" value="P-loop_NTPase"/>
</dbReference>
<dbReference type="PANTHER" id="PTHR48042:SF11">
    <property type="entry name" value="ABC TRANSPORTER G FAMILY MEMBER 11"/>
    <property type="match status" value="1"/>
</dbReference>
<feature type="transmembrane region" description="Helical" evidence="9">
    <location>
        <begin position="512"/>
        <end position="535"/>
    </location>
</feature>
<dbReference type="Pfam" id="PF19055">
    <property type="entry name" value="ABC2_membrane_7"/>
    <property type="match status" value="1"/>
</dbReference>
<feature type="domain" description="ABC transporter" evidence="10">
    <location>
        <begin position="38"/>
        <end position="284"/>
    </location>
</feature>
<dbReference type="InterPro" id="IPR052215">
    <property type="entry name" value="Plant_ABCG"/>
</dbReference>
<dbReference type="PANTHER" id="PTHR48042">
    <property type="entry name" value="ABC TRANSPORTER G FAMILY MEMBER 11"/>
    <property type="match status" value="1"/>
</dbReference>
<evidence type="ECO:0000256" key="5">
    <source>
        <dbReference type="ARBA" id="ARBA00022741"/>
    </source>
</evidence>
<keyword evidence="8 9" id="KW-0472">Membrane</keyword>
<evidence type="ECO:0000256" key="9">
    <source>
        <dbReference type="SAM" id="Phobius"/>
    </source>
</evidence>
<evidence type="ECO:0000256" key="4">
    <source>
        <dbReference type="ARBA" id="ARBA00022692"/>
    </source>
</evidence>
<sequence>MNFESLPSNAPKAFQADIEANSALEPYLTNTSVRSFSWQDVNVVVKDRKTKQQLSILSSSYGHVEAGQVLALMGPSGSGKTTLLNVLAHRTAASQAEIRGKVLVDGHVIHRTQLRQLSSYVEQEDALIGSLTCKETVSFAAKFALNSSTTSAERHQRVDTLIESFGLQKQADTIVGTPLQKGISGGQKRRLGVASQLVASPKILFLDEPTSGLDSAASREVMSYIADVAKQHGILVIASIHQPSTSTFALFDRVLLLSAGKTCFFGPTEHLSAYFQSIERPIPIHANPAEYLLDQVNTDFAKDLAVAKEQLATIHNAWASSPEHSQLMRHINVSATDTEKATAMLDSLPTKQSPSVALILMHRNFIKSYRDLLVYGTRVAMYLGLAIMMGTVWLRLPYSQSSIQPFINAIFFGGAFKSFMAVAYVPSIIEDLHTFKKERANGLYGPLSFTVANFLVGTPYLFLIALLFSVVSYWLANFWSTAEGFWMYVMWLFLDLLAAEGLVVLVTSIAPIFVVSLAVTAFANGLWMCVGGFLVPMGTLNVFWKYVFHYIDYQAYVFQGMMVNQFKHTTYRCAGSGDDVQCMYPSDLEAEGKIRGTAVLDAYHYSHEGEKVGQWIGIIIGIIVAYRLLGYLTLVIKRQ</sequence>
<keyword evidence="12" id="KW-1185">Reference proteome</keyword>
<evidence type="ECO:0000313" key="12">
    <source>
        <dbReference type="Proteomes" id="UP000030752"/>
    </source>
</evidence>
<dbReference type="InterPro" id="IPR003593">
    <property type="entry name" value="AAA+_ATPase"/>
</dbReference>
<dbReference type="InterPro" id="IPR003439">
    <property type="entry name" value="ABC_transporter-like_ATP-bd"/>
</dbReference>
<gene>
    <name evidence="11" type="ORF">HMPREF1541_00776</name>
</gene>
<dbReference type="InterPro" id="IPR043926">
    <property type="entry name" value="ABCG_dom"/>
</dbReference>
<dbReference type="InParanoid" id="W2SD90"/>
<dbReference type="GO" id="GO:0016887">
    <property type="term" value="F:ATP hydrolysis activity"/>
    <property type="evidence" value="ECO:0007669"/>
    <property type="project" value="InterPro"/>
</dbReference>
<evidence type="ECO:0000256" key="2">
    <source>
        <dbReference type="ARBA" id="ARBA00005814"/>
    </source>
</evidence>
<keyword evidence="4 9" id="KW-0812">Transmembrane</keyword>
<dbReference type="VEuPathDB" id="FungiDB:HMPREF1541_00776"/>
<evidence type="ECO:0000256" key="8">
    <source>
        <dbReference type="ARBA" id="ARBA00023136"/>
    </source>
</evidence>
<dbReference type="FunFam" id="3.40.50.300:FF:001305">
    <property type="entry name" value="ABCG transporter ABC superfamily"/>
    <property type="match status" value="1"/>
</dbReference>
<dbReference type="Gene3D" id="3.40.50.300">
    <property type="entry name" value="P-loop containing nucleotide triphosphate hydrolases"/>
    <property type="match status" value="1"/>
</dbReference>
<feature type="transmembrane region" description="Helical" evidence="9">
    <location>
        <begin position="615"/>
        <end position="636"/>
    </location>
</feature>
<dbReference type="GeneID" id="19968115"/>
<dbReference type="HOGENOM" id="CLU_000604_57_7_1"/>
<dbReference type="PROSITE" id="PS50893">
    <property type="entry name" value="ABC_TRANSPORTER_2"/>
    <property type="match status" value="1"/>
</dbReference>
<organism evidence="11 12">
    <name type="scientific">Cyphellophora europaea (strain CBS 101466)</name>
    <name type="common">Phialophora europaea</name>
    <dbReference type="NCBI Taxonomy" id="1220924"/>
    <lineage>
        <taxon>Eukaryota</taxon>
        <taxon>Fungi</taxon>
        <taxon>Dikarya</taxon>
        <taxon>Ascomycota</taxon>
        <taxon>Pezizomycotina</taxon>
        <taxon>Eurotiomycetes</taxon>
        <taxon>Chaetothyriomycetidae</taxon>
        <taxon>Chaetothyriales</taxon>
        <taxon>Cyphellophoraceae</taxon>
        <taxon>Cyphellophora</taxon>
    </lineage>
</organism>
<feature type="transmembrane region" description="Helical" evidence="9">
    <location>
        <begin position="485"/>
        <end position="505"/>
    </location>
</feature>
<dbReference type="SUPFAM" id="SSF52540">
    <property type="entry name" value="P-loop containing nucleoside triphosphate hydrolases"/>
    <property type="match status" value="1"/>
</dbReference>
<dbReference type="Proteomes" id="UP000030752">
    <property type="component" value="Unassembled WGS sequence"/>
</dbReference>
<dbReference type="GO" id="GO:0016020">
    <property type="term" value="C:membrane"/>
    <property type="evidence" value="ECO:0007669"/>
    <property type="project" value="UniProtKB-SubCell"/>
</dbReference>
<evidence type="ECO:0000256" key="3">
    <source>
        <dbReference type="ARBA" id="ARBA00022448"/>
    </source>
</evidence>
<evidence type="ECO:0000256" key="7">
    <source>
        <dbReference type="ARBA" id="ARBA00022989"/>
    </source>
</evidence>
<comment type="similarity">
    <text evidence="2">Belongs to the ABC transporter superfamily. ABCG family. Eye pigment precursor importer (TC 3.A.1.204) subfamily.</text>
</comment>
<evidence type="ECO:0000313" key="11">
    <source>
        <dbReference type="EMBL" id="ETN46590.1"/>
    </source>
</evidence>
<name>W2SD90_CYPE1</name>
<feature type="transmembrane region" description="Helical" evidence="9">
    <location>
        <begin position="406"/>
        <end position="426"/>
    </location>
</feature>
<feature type="transmembrane region" description="Helical" evidence="9">
    <location>
        <begin position="447"/>
        <end position="473"/>
    </location>
</feature>
<evidence type="ECO:0000256" key="6">
    <source>
        <dbReference type="ARBA" id="ARBA00022840"/>
    </source>
</evidence>
<keyword evidence="5" id="KW-0547">Nucleotide-binding</keyword>
<dbReference type="Pfam" id="PF01061">
    <property type="entry name" value="ABC2_membrane"/>
    <property type="match status" value="1"/>
</dbReference>
<proteinExistence type="inferred from homology"/>
<dbReference type="InterPro" id="IPR013525">
    <property type="entry name" value="ABC2_TM"/>
</dbReference>
<keyword evidence="7 9" id="KW-1133">Transmembrane helix</keyword>
<protein>
    <recommendedName>
        <fullName evidence="10">ABC transporter domain-containing protein</fullName>
    </recommendedName>
</protein>
<dbReference type="SMART" id="SM00382">
    <property type="entry name" value="AAA"/>
    <property type="match status" value="1"/>
</dbReference>